<proteinExistence type="predicted"/>
<comment type="caution">
    <text evidence="1">The sequence shown here is derived from an EMBL/GenBank/DDBJ whole genome shotgun (WGS) entry which is preliminary data.</text>
</comment>
<protein>
    <submittedName>
        <fullName evidence="1">Uncharacterized protein</fullName>
    </submittedName>
</protein>
<organism evidence="1 2">
    <name type="scientific">Eretmocerus hayati</name>
    <dbReference type="NCBI Taxonomy" id="131215"/>
    <lineage>
        <taxon>Eukaryota</taxon>
        <taxon>Metazoa</taxon>
        <taxon>Ecdysozoa</taxon>
        <taxon>Arthropoda</taxon>
        <taxon>Hexapoda</taxon>
        <taxon>Insecta</taxon>
        <taxon>Pterygota</taxon>
        <taxon>Neoptera</taxon>
        <taxon>Endopterygota</taxon>
        <taxon>Hymenoptera</taxon>
        <taxon>Apocrita</taxon>
        <taxon>Proctotrupomorpha</taxon>
        <taxon>Chalcidoidea</taxon>
        <taxon>Aphelinidae</taxon>
        <taxon>Aphelininae</taxon>
        <taxon>Eretmocerus</taxon>
    </lineage>
</organism>
<sequence>MTTLLLLIGCSTILILGVGAFDVTRTKVEEIQLTSKDIIAADELDVKTRDNARQYRFIGDLKIGERHSDETVFRRTVDVSNPTDDVYSSAIMLSVERGTIHYVSITNERNSYAVACDDLYSLGSSRTSIKVRVPPNSKSTLLLIVAAH</sequence>
<accession>A0ACC2NU89</accession>
<gene>
    <name evidence="1" type="ORF">QAD02_010443</name>
</gene>
<evidence type="ECO:0000313" key="2">
    <source>
        <dbReference type="Proteomes" id="UP001239111"/>
    </source>
</evidence>
<dbReference type="EMBL" id="CM056742">
    <property type="protein sequence ID" value="KAJ8674657.1"/>
    <property type="molecule type" value="Genomic_DNA"/>
</dbReference>
<reference evidence="1" key="1">
    <citation type="submission" date="2023-04" db="EMBL/GenBank/DDBJ databases">
        <title>A chromosome-level genome assembly of the parasitoid wasp Eretmocerus hayati.</title>
        <authorList>
            <person name="Zhong Y."/>
            <person name="Liu S."/>
            <person name="Liu Y."/>
        </authorList>
    </citation>
    <scope>NUCLEOTIDE SEQUENCE</scope>
    <source>
        <strain evidence="1">ZJU_SS_LIU_2023</strain>
    </source>
</reference>
<name>A0ACC2NU89_9HYME</name>
<evidence type="ECO:0000313" key="1">
    <source>
        <dbReference type="EMBL" id="KAJ8674657.1"/>
    </source>
</evidence>
<keyword evidence="2" id="KW-1185">Reference proteome</keyword>
<dbReference type="Proteomes" id="UP001239111">
    <property type="component" value="Chromosome 2"/>
</dbReference>